<protein>
    <recommendedName>
        <fullName evidence="1">DUF7024 domain-containing protein</fullName>
    </recommendedName>
</protein>
<dbReference type="InterPro" id="IPR054288">
    <property type="entry name" value="DUF7024"/>
</dbReference>
<feature type="domain" description="DUF7024" evidence="1">
    <location>
        <begin position="123"/>
        <end position="265"/>
    </location>
</feature>
<evidence type="ECO:0000313" key="2">
    <source>
        <dbReference type="EMBL" id="PMS36915.1"/>
    </source>
</evidence>
<keyword evidence="3" id="KW-1185">Reference proteome</keyword>
<sequence length="268" mass="30162">MQPYDQANGYLHSSTLNWSYGPMKGRRGDRFFHALAEEPIELQIDVIRRIGFRAIYIDRQGYADNGAAIEARLTRDLGEPPVLISNNGNQVLFDLRPLSTATPLPAGLRPDQIMERAQFVVDDQGVRDDSTLPERIDFSRNPFPDFIANARGLSGCESWGRWSDANVFPYVELKFRQPLPRHFVLHLRLQAFGPNEGKPVRVLAGAQEKTFIPASTRGRYSLYFDNSAASRTIQIVPPQPISPQELHMGSDARRLGLGFQSLSIEAIR</sequence>
<evidence type="ECO:0000259" key="1">
    <source>
        <dbReference type="Pfam" id="PF22895"/>
    </source>
</evidence>
<dbReference type="Proteomes" id="UP000235777">
    <property type="component" value="Unassembled WGS sequence"/>
</dbReference>
<gene>
    <name evidence="2" type="ORF">C0Z20_09230</name>
</gene>
<reference evidence="2 3" key="1">
    <citation type="submission" date="2018-01" db="EMBL/GenBank/DDBJ databases">
        <title>Whole genome analyses suggest that Burkholderia sensu lato contains two further novel genera in the rhizoxinica-symbiotica group Mycetohabitans gen. nov., and Trinickia gen. nov.: implications for the evolution of diazotrophy and nodulation in the Burkholderiaceae.</title>
        <authorList>
            <person name="Estrada-de los Santos P."/>
            <person name="Palmer M."/>
            <person name="Chavez-Ramirez B."/>
            <person name="Beukes C."/>
            <person name="Steenkamp E.T."/>
            <person name="Hirsch A.M."/>
            <person name="Manyaka P."/>
            <person name="Maluk M."/>
            <person name="Lafos M."/>
            <person name="Crook M."/>
            <person name="Gross E."/>
            <person name="Simon M.F."/>
            <person name="Bueno dos Reis Junior F."/>
            <person name="Poole P.S."/>
            <person name="Venter S.N."/>
            <person name="James E.K."/>
        </authorList>
    </citation>
    <scope>NUCLEOTIDE SEQUENCE [LARGE SCALE GENOMIC DNA]</scope>
    <source>
        <strain evidence="2 3">JPY 581</strain>
    </source>
</reference>
<accession>A0A2N7X614</accession>
<organism evidence="2 3">
    <name type="scientific">Trinickia symbiotica</name>
    <dbReference type="NCBI Taxonomy" id="863227"/>
    <lineage>
        <taxon>Bacteria</taxon>
        <taxon>Pseudomonadati</taxon>
        <taxon>Pseudomonadota</taxon>
        <taxon>Betaproteobacteria</taxon>
        <taxon>Burkholderiales</taxon>
        <taxon>Burkholderiaceae</taxon>
        <taxon>Trinickia</taxon>
    </lineage>
</organism>
<evidence type="ECO:0000313" key="3">
    <source>
        <dbReference type="Proteomes" id="UP000235777"/>
    </source>
</evidence>
<name>A0A2N7X614_9BURK</name>
<comment type="caution">
    <text evidence="2">The sequence shown here is derived from an EMBL/GenBank/DDBJ whole genome shotgun (WGS) entry which is preliminary data.</text>
</comment>
<dbReference type="EMBL" id="PNYC01000005">
    <property type="protein sequence ID" value="PMS36915.1"/>
    <property type="molecule type" value="Genomic_DNA"/>
</dbReference>
<proteinExistence type="predicted"/>
<dbReference type="STRING" id="863227.GCA_000373005_03752"/>
<dbReference type="AlphaFoldDB" id="A0A2N7X614"/>
<dbReference type="Pfam" id="PF22895">
    <property type="entry name" value="DUF7024"/>
    <property type="match status" value="1"/>
</dbReference>